<keyword evidence="1" id="KW-0472">Membrane</keyword>
<name>A0AAW2H0U4_9HYME</name>
<keyword evidence="1" id="KW-1133">Transmembrane helix</keyword>
<keyword evidence="3" id="KW-1185">Reference proteome</keyword>
<protein>
    <submittedName>
        <fullName evidence="2">Uncharacterized protein</fullName>
    </submittedName>
</protein>
<sequence>MCLCSEDALTFREEMQRIRSRLTGRSGKTDNVITRIYSPNARGRRALVNNQPTWVPSSPVAHPENGARRSRMWLRGLQNGGGGDRAHARTYIHARRPIDITHWSVPFSFVSRGVPSRLKTSKPYLPLLYVLYGRKEIIHFLIFSFFLPFSGSYAFYPMVGLLLSEFP</sequence>
<organism evidence="2 3">
    <name type="scientific">Cardiocondyla obscurior</name>
    <dbReference type="NCBI Taxonomy" id="286306"/>
    <lineage>
        <taxon>Eukaryota</taxon>
        <taxon>Metazoa</taxon>
        <taxon>Ecdysozoa</taxon>
        <taxon>Arthropoda</taxon>
        <taxon>Hexapoda</taxon>
        <taxon>Insecta</taxon>
        <taxon>Pterygota</taxon>
        <taxon>Neoptera</taxon>
        <taxon>Endopterygota</taxon>
        <taxon>Hymenoptera</taxon>
        <taxon>Apocrita</taxon>
        <taxon>Aculeata</taxon>
        <taxon>Formicoidea</taxon>
        <taxon>Formicidae</taxon>
        <taxon>Myrmicinae</taxon>
        <taxon>Cardiocondyla</taxon>
    </lineage>
</organism>
<dbReference type="EMBL" id="JADYXP020000001">
    <property type="protein sequence ID" value="KAL0133205.1"/>
    <property type="molecule type" value="Genomic_DNA"/>
</dbReference>
<comment type="caution">
    <text evidence="2">The sequence shown here is derived from an EMBL/GenBank/DDBJ whole genome shotgun (WGS) entry which is preliminary data.</text>
</comment>
<keyword evidence="1" id="KW-0812">Transmembrane</keyword>
<evidence type="ECO:0000313" key="2">
    <source>
        <dbReference type="EMBL" id="KAL0133205.1"/>
    </source>
</evidence>
<dbReference type="Proteomes" id="UP001430953">
    <property type="component" value="Unassembled WGS sequence"/>
</dbReference>
<feature type="transmembrane region" description="Helical" evidence="1">
    <location>
        <begin position="137"/>
        <end position="156"/>
    </location>
</feature>
<dbReference type="AlphaFoldDB" id="A0AAW2H0U4"/>
<evidence type="ECO:0000256" key="1">
    <source>
        <dbReference type="SAM" id="Phobius"/>
    </source>
</evidence>
<accession>A0AAW2H0U4</accession>
<evidence type="ECO:0000313" key="3">
    <source>
        <dbReference type="Proteomes" id="UP001430953"/>
    </source>
</evidence>
<reference evidence="2 3" key="1">
    <citation type="submission" date="2023-03" db="EMBL/GenBank/DDBJ databases">
        <title>High recombination rates correlate with genetic variation in Cardiocondyla obscurior ants.</title>
        <authorList>
            <person name="Errbii M."/>
        </authorList>
    </citation>
    <scope>NUCLEOTIDE SEQUENCE [LARGE SCALE GENOMIC DNA]</scope>
    <source>
        <strain evidence="2">Alpha-2009</strain>
        <tissue evidence="2">Whole body</tissue>
    </source>
</reference>
<gene>
    <name evidence="2" type="ORF">PUN28_000755</name>
</gene>
<proteinExistence type="predicted"/>